<keyword evidence="4" id="KW-1185">Reference proteome</keyword>
<reference evidence="3 4" key="1">
    <citation type="submission" date="2016-11" db="EMBL/GenBank/DDBJ databases">
        <title>Trade-off between light-utilization and light-protection in marine flavobacteria.</title>
        <authorList>
            <person name="Kumagai Y."/>
        </authorList>
    </citation>
    <scope>NUCLEOTIDE SEQUENCE [LARGE SCALE GENOMIC DNA]</scope>
    <source>
        <strain evidence="3 4">NBRC 107125</strain>
    </source>
</reference>
<dbReference type="InterPro" id="IPR003509">
    <property type="entry name" value="UPF0102_YraN-like"/>
</dbReference>
<dbReference type="GO" id="GO:0003676">
    <property type="term" value="F:nucleic acid binding"/>
    <property type="evidence" value="ECO:0007669"/>
    <property type="project" value="InterPro"/>
</dbReference>
<accession>A0A1X9NH92</accession>
<evidence type="ECO:0000313" key="4">
    <source>
        <dbReference type="Proteomes" id="UP000193450"/>
    </source>
</evidence>
<dbReference type="PANTHER" id="PTHR34039">
    <property type="entry name" value="UPF0102 PROTEIN YRAN"/>
    <property type="match status" value="1"/>
</dbReference>
<dbReference type="KEGG" id="osg:BST96_12590"/>
<dbReference type="Pfam" id="PF02021">
    <property type="entry name" value="UPF0102"/>
    <property type="match status" value="1"/>
</dbReference>
<dbReference type="NCBIfam" id="NF009150">
    <property type="entry name" value="PRK12497.1-3"/>
    <property type="match status" value="1"/>
</dbReference>
<dbReference type="AlphaFoldDB" id="A0A1X9NH92"/>
<sequence>MIGTRITKASDTGAAAEQKARQWLQQQGLSYIASNYRCKAGEIDIIMRDGQQLVFVEVRYRKQGSFGDGLESVTWRKQQKLLKAAACYLQEKKRLNSMPCRFDVVAAKPGCHDQLHWTWVKDAFTN</sequence>
<protein>
    <recommendedName>
        <fullName evidence="2">UPF0102 protein BST96_12590</fullName>
    </recommendedName>
</protein>
<dbReference type="InterPro" id="IPR011856">
    <property type="entry name" value="tRNA_endonuc-like_dom_sf"/>
</dbReference>
<evidence type="ECO:0000256" key="1">
    <source>
        <dbReference type="ARBA" id="ARBA00006738"/>
    </source>
</evidence>
<organism evidence="3 4">
    <name type="scientific">Oceanicoccus sagamiensis</name>
    <dbReference type="NCBI Taxonomy" id="716816"/>
    <lineage>
        <taxon>Bacteria</taxon>
        <taxon>Pseudomonadati</taxon>
        <taxon>Pseudomonadota</taxon>
        <taxon>Gammaproteobacteria</taxon>
        <taxon>Cellvibrionales</taxon>
        <taxon>Spongiibacteraceae</taxon>
        <taxon>Oceanicoccus</taxon>
    </lineage>
</organism>
<dbReference type="PANTHER" id="PTHR34039:SF1">
    <property type="entry name" value="UPF0102 PROTEIN YRAN"/>
    <property type="match status" value="1"/>
</dbReference>
<name>A0A1X9NH92_9GAMM</name>
<dbReference type="Gene3D" id="3.40.1350.10">
    <property type="match status" value="1"/>
</dbReference>
<gene>
    <name evidence="3" type="ORF">BST96_12590</name>
</gene>
<dbReference type="HAMAP" id="MF_00048">
    <property type="entry name" value="UPF0102"/>
    <property type="match status" value="1"/>
</dbReference>
<dbReference type="STRING" id="716816.BST96_12590"/>
<proteinExistence type="inferred from homology"/>
<dbReference type="InterPro" id="IPR011335">
    <property type="entry name" value="Restrct_endonuc-II-like"/>
</dbReference>
<dbReference type="EMBL" id="CP019343">
    <property type="protein sequence ID" value="ARN74879.1"/>
    <property type="molecule type" value="Genomic_DNA"/>
</dbReference>
<dbReference type="Proteomes" id="UP000193450">
    <property type="component" value="Chromosome"/>
</dbReference>
<dbReference type="OrthoDB" id="9794876at2"/>
<dbReference type="RefSeq" id="WP_085759046.1">
    <property type="nucleotide sequence ID" value="NZ_CP019343.1"/>
</dbReference>
<dbReference type="CDD" id="cd20736">
    <property type="entry name" value="PoNe_Nuclease"/>
    <property type="match status" value="1"/>
</dbReference>
<comment type="similarity">
    <text evidence="1 2">Belongs to the UPF0102 family.</text>
</comment>
<dbReference type="SUPFAM" id="SSF52980">
    <property type="entry name" value="Restriction endonuclease-like"/>
    <property type="match status" value="1"/>
</dbReference>
<evidence type="ECO:0000256" key="2">
    <source>
        <dbReference type="HAMAP-Rule" id="MF_00048"/>
    </source>
</evidence>
<evidence type="ECO:0000313" key="3">
    <source>
        <dbReference type="EMBL" id="ARN74879.1"/>
    </source>
</evidence>
<dbReference type="NCBIfam" id="TIGR00252">
    <property type="entry name" value="YraN family protein"/>
    <property type="match status" value="1"/>
</dbReference>